<proteinExistence type="predicted"/>
<organism evidence="1 2">
    <name type="scientific">Podarcis lilfordi</name>
    <name type="common">Lilford's wall lizard</name>
    <dbReference type="NCBI Taxonomy" id="74358"/>
    <lineage>
        <taxon>Eukaryota</taxon>
        <taxon>Metazoa</taxon>
        <taxon>Chordata</taxon>
        <taxon>Craniata</taxon>
        <taxon>Vertebrata</taxon>
        <taxon>Euteleostomi</taxon>
        <taxon>Lepidosauria</taxon>
        <taxon>Squamata</taxon>
        <taxon>Bifurcata</taxon>
        <taxon>Unidentata</taxon>
        <taxon>Episquamata</taxon>
        <taxon>Laterata</taxon>
        <taxon>Lacertibaenia</taxon>
        <taxon>Lacertidae</taxon>
        <taxon>Podarcis</taxon>
    </lineage>
</organism>
<gene>
    <name evidence="1" type="ORF">PODLI_1B011442</name>
</gene>
<reference evidence="1" key="1">
    <citation type="submission" date="2022-12" db="EMBL/GenBank/DDBJ databases">
        <authorList>
            <person name="Alioto T."/>
            <person name="Alioto T."/>
            <person name="Gomez Garrido J."/>
        </authorList>
    </citation>
    <scope>NUCLEOTIDE SEQUENCE</scope>
</reference>
<name>A0AA35JRD8_9SAUR</name>
<sequence>MVRHFGPDSEGECSKAKHTAWEKPRCHASCRKTLFLGHIKRRLGINSFTTNTIQGLPGFTLDVCHCVMGKKYFNISPPKSIHIRILLLDDNEAGTMPQDVEKP</sequence>
<dbReference type="EMBL" id="OX395126">
    <property type="protein sequence ID" value="CAI5763363.1"/>
    <property type="molecule type" value="Genomic_DNA"/>
</dbReference>
<evidence type="ECO:0000313" key="1">
    <source>
        <dbReference type="EMBL" id="CAI5763363.1"/>
    </source>
</evidence>
<protein>
    <submittedName>
        <fullName evidence="1">Uncharacterized protein</fullName>
    </submittedName>
</protein>
<accession>A0AA35JRD8</accession>
<evidence type="ECO:0000313" key="2">
    <source>
        <dbReference type="Proteomes" id="UP001178461"/>
    </source>
</evidence>
<dbReference type="AlphaFoldDB" id="A0AA35JRD8"/>
<keyword evidence="2" id="KW-1185">Reference proteome</keyword>
<dbReference type="Proteomes" id="UP001178461">
    <property type="component" value="Chromosome 1"/>
</dbReference>